<evidence type="ECO:0000256" key="1">
    <source>
        <dbReference type="SAM" id="MobiDB-lite"/>
    </source>
</evidence>
<dbReference type="AlphaFoldDB" id="A0A4D9DNF5"/>
<protein>
    <submittedName>
        <fullName evidence="2">Anionic trypsin-1-like</fullName>
    </submittedName>
</protein>
<feature type="region of interest" description="Disordered" evidence="1">
    <location>
        <begin position="1"/>
        <end position="73"/>
    </location>
</feature>
<proteinExistence type="predicted"/>
<gene>
    <name evidence="2" type="ORF">DR999_PMT19267</name>
</gene>
<reference evidence="2 3" key="1">
    <citation type="submission" date="2019-04" db="EMBL/GenBank/DDBJ databases">
        <title>Draft genome of the big-headed turtle Platysternon megacephalum.</title>
        <authorList>
            <person name="Gong S."/>
        </authorList>
    </citation>
    <scope>NUCLEOTIDE SEQUENCE [LARGE SCALE GENOMIC DNA]</scope>
    <source>
        <strain evidence="2">DO16091913</strain>
        <tissue evidence="2">Muscle</tissue>
    </source>
</reference>
<dbReference type="EMBL" id="QXTE01000368">
    <property type="protein sequence ID" value="TFJ98766.1"/>
    <property type="molecule type" value="Genomic_DNA"/>
</dbReference>
<organism evidence="2 3">
    <name type="scientific">Platysternon megacephalum</name>
    <name type="common">big-headed turtle</name>
    <dbReference type="NCBI Taxonomy" id="55544"/>
    <lineage>
        <taxon>Eukaryota</taxon>
        <taxon>Metazoa</taxon>
        <taxon>Chordata</taxon>
        <taxon>Craniata</taxon>
        <taxon>Vertebrata</taxon>
        <taxon>Euteleostomi</taxon>
        <taxon>Archelosauria</taxon>
        <taxon>Testudinata</taxon>
        <taxon>Testudines</taxon>
        <taxon>Cryptodira</taxon>
        <taxon>Durocryptodira</taxon>
        <taxon>Testudinoidea</taxon>
        <taxon>Platysternidae</taxon>
        <taxon>Platysternon</taxon>
    </lineage>
</organism>
<dbReference type="OrthoDB" id="9046771at2759"/>
<comment type="caution">
    <text evidence="2">The sequence shown here is derived from an EMBL/GenBank/DDBJ whole genome shotgun (WGS) entry which is preliminary data.</text>
</comment>
<dbReference type="Proteomes" id="UP000297703">
    <property type="component" value="Unassembled WGS sequence"/>
</dbReference>
<name>A0A4D9DNF5_9SAUR</name>
<accession>A0A4D9DNF5</accession>
<sequence length="154" mass="16859">MGSLVSAGKTSKYERMVASPRAPETAVGGWAPLSRSPRSQCAPPEVLLSSPDTLETSPWGAAPARRRWRRKPRPLPPPASLLWVAGDGGAWEENYRYHRLAGSLVSSAEPMEEFRPLIHREAPRGQAQGPPLPRRDLASAQMLGEGHFMLHLPP</sequence>
<reference evidence="2 3" key="2">
    <citation type="submission" date="2019-04" db="EMBL/GenBank/DDBJ databases">
        <title>The genome sequence of big-headed turtle.</title>
        <authorList>
            <person name="Gong S."/>
        </authorList>
    </citation>
    <scope>NUCLEOTIDE SEQUENCE [LARGE SCALE GENOMIC DNA]</scope>
    <source>
        <strain evidence="2">DO16091913</strain>
        <tissue evidence="2">Muscle</tissue>
    </source>
</reference>
<evidence type="ECO:0000313" key="2">
    <source>
        <dbReference type="EMBL" id="TFJ98766.1"/>
    </source>
</evidence>
<keyword evidence="3" id="KW-1185">Reference proteome</keyword>
<feature type="compositionally biased region" description="Basic residues" evidence="1">
    <location>
        <begin position="64"/>
        <end position="73"/>
    </location>
</feature>
<evidence type="ECO:0000313" key="3">
    <source>
        <dbReference type="Proteomes" id="UP000297703"/>
    </source>
</evidence>